<dbReference type="InterPro" id="IPR000210">
    <property type="entry name" value="BTB/POZ_dom"/>
</dbReference>
<dbReference type="Proteomes" id="UP000029665">
    <property type="component" value="Unassembled WGS sequence"/>
</dbReference>
<dbReference type="EMBL" id="CCBP010000160">
    <property type="protein sequence ID" value="CDO74330.1"/>
    <property type="molecule type" value="Genomic_DNA"/>
</dbReference>
<accession>A0A060SIY0</accession>
<evidence type="ECO:0000259" key="1">
    <source>
        <dbReference type="Pfam" id="PF00651"/>
    </source>
</evidence>
<organism evidence="2 3">
    <name type="scientific">Pycnoporus cinnabarinus</name>
    <name type="common">Cinnabar-red polypore</name>
    <name type="synonym">Trametes cinnabarina</name>
    <dbReference type="NCBI Taxonomy" id="5643"/>
    <lineage>
        <taxon>Eukaryota</taxon>
        <taxon>Fungi</taxon>
        <taxon>Dikarya</taxon>
        <taxon>Basidiomycota</taxon>
        <taxon>Agaricomycotina</taxon>
        <taxon>Agaricomycetes</taxon>
        <taxon>Polyporales</taxon>
        <taxon>Polyporaceae</taxon>
        <taxon>Trametes</taxon>
    </lineage>
</organism>
<protein>
    <recommendedName>
        <fullName evidence="1">BTB domain-containing protein</fullName>
    </recommendedName>
</protein>
<evidence type="ECO:0000313" key="3">
    <source>
        <dbReference type="Proteomes" id="UP000029665"/>
    </source>
</evidence>
<dbReference type="OMA" id="NVEWIRA"/>
<dbReference type="HOGENOM" id="CLU_052397_0_0_1"/>
<reference evidence="2" key="1">
    <citation type="submission" date="2014-01" db="EMBL/GenBank/DDBJ databases">
        <title>The genome of the white-rot fungus Pycnoporus cinnabarinus: a basidiomycete model with a versatile arsenal for lignocellulosic biomass breakdown.</title>
        <authorList>
            <person name="Levasseur A."/>
            <person name="Lomascolo A."/>
            <person name="Ruiz-Duenas F.J."/>
            <person name="Uzan E."/>
            <person name="Piumi F."/>
            <person name="Kues U."/>
            <person name="Ram A.F.J."/>
            <person name="Murat C."/>
            <person name="Haon M."/>
            <person name="Benoit I."/>
            <person name="Arfi Y."/>
            <person name="Chevret D."/>
            <person name="Drula E."/>
            <person name="Kwon M.J."/>
            <person name="Gouret P."/>
            <person name="Lesage-Meessen L."/>
            <person name="Lombard V."/>
            <person name="Mariette J."/>
            <person name="Noirot C."/>
            <person name="Park J."/>
            <person name="Patyshakuliyeva A."/>
            <person name="Wieneger R.A.B."/>
            <person name="Wosten H.A.B."/>
            <person name="Martin F."/>
            <person name="Coutinho P.M."/>
            <person name="de Vries R."/>
            <person name="Martinez A.T."/>
            <person name="Klopp C."/>
            <person name="Pontarotti P."/>
            <person name="Henrissat B."/>
            <person name="Record E."/>
        </authorList>
    </citation>
    <scope>NUCLEOTIDE SEQUENCE [LARGE SCALE GENOMIC DNA]</scope>
    <source>
        <strain evidence="2">BRFM137</strain>
    </source>
</reference>
<dbReference type="STRING" id="5643.A0A060SIY0"/>
<feature type="domain" description="BTB" evidence="1">
    <location>
        <begin position="20"/>
        <end position="115"/>
    </location>
</feature>
<keyword evidence="3" id="KW-1185">Reference proteome</keyword>
<dbReference type="AlphaFoldDB" id="A0A060SIY0"/>
<evidence type="ECO:0000313" key="2">
    <source>
        <dbReference type="EMBL" id="CDO74330.1"/>
    </source>
</evidence>
<dbReference type="SUPFAM" id="SSF54695">
    <property type="entry name" value="POZ domain"/>
    <property type="match status" value="1"/>
</dbReference>
<dbReference type="InterPro" id="IPR011333">
    <property type="entry name" value="SKP1/BTB/POZ_sf"/>
</dbReference>
<proteinExistence type="predicted"/>
<dbReference type="Gene3D" id="3.30.710.10">
    <property type="entry name" value="Potassium Channel Kv1.1, Chain A"/>
    <property type="match status" value="1"/>
</dbReference>
<dbReference type="OrthoDB" id="2752768at2759"/>
<comment type="caution">
    <text evidence="2">The sequence shown here is derived from an EMBL/GenBank/DDBJ whole genome shotgun (WGS) entry which is preliminary data.</text>
</comment>
<name>A0A060SIY0_PYCCI</name>
<gene>
    <name evidence="2" type="ORF">BN946_scf184850.g2</name>
</gene>
<dbReference type="Pfam" id="PF00651">
    <property type="entry name" value="BTB"/>
    <property type="match status" value="1"/>
</dbReference>
<sequence>MAGGKVYRDSASAPFDDASADLIIRTADNVNFLVHTTILVIASPVFATSVPQSPSPSTQQPFMRVAQSSHIWDKFLRLCYPVREPVLTLDDVGPLLKLAHEYGAECVTSRLRHILVDPKHLKKEPYRVYVLATFARQGDIACAAARSTLNHPITPPSFPELRLERGGALARLLQYRKRCVEVTAEVVQIKDDVIPGWITAESRDHCFFYYCDKGWKCWTTQRTLKWAGAVFGRSYISQYWITYMEGVLDALRERPDPSVARTPSMIHAAIETAAECKGCRKHVSKDLEAFIMDLQAELEGAIAQANQVRFNDFVSV</sequence>